<dbReference type="AlphaFoldDB" id="A0A645GSG7"/>
<name>A0A645GSG7_9ZZZZ</name>
<gene>
    <name evidence="1" type="ORF">SDC9_173998</name>
</gene>
<reference evidence="1" key="1">
    <citation type="submission" date="2019-08" db="EMBL/GenBank/DDBJ databases">
        <authorList>
            <person name="Kucharzyk K."/>
            <person name="Murdoch R.W."/>
            <person name="Higgins S."/>
            <person name="Loffler F."/>
        </authorList>
    </citation>
    <scope>NUCLEOTIDE SEQUENCE</scope>
</reference>
<protein>
    <submittedName>
        <fullName evidence="1">Uncharacterized protein</fullName>
    </submittedName>
</protein>
<dbReference type="EMBL" id="VSSQ01076142">
    <property type="protein sequence ID" value="MPN26573.1"/>
    <property type="molecule type" value="Genomic_DNA"/>
</dbReference>
<accession>A0A645GSG7</accession>
<proteinExistence type="predicted"/>
<sequence length="68" mass="7692">MIPFSLVRPIDFSQVLEPIRLIFFVQIIGGDHATADQKMHAFLGKDDITLFHLLCKLPGCMSSIHVRL</sequence>
<evidence type="ECO:0000313" key="1">
    <source>
        <dbReference type="EMBL" id="MPN26573.1"/>
    </source>
</evidence>
<comment type="caution">
    <text evidence="1">The sequence shown here is derived from an EMBL/GenBank/DDBJ whole genome shotgun (WGS) entry which is preliminary data.</text>
</comment>
<organism evidence="1">
    <name type="scientific">bioreactor metagenome</name>
    <dbReference type="NCBI Taxonomy" id="1076179"/>
    <lineage>
        <taxon>unclassified sequences</taxon>
        <taxon>metagenomes</taxon>
        <taxon>ecological metagenomes</taxon>
    </lineage>
</organism>